<proteinExistence type="predicted"/>
<protein>
    <submittedName>
        <fullName evidence="1">Uncharacterized protein</fullName>
    </submittedName>
</protein>
<organism evidence="1">
    <name type="scientific">marine sediment metagenome</name>
    <dbReference type="NCBI Taxonomy" id="412755"/>
    <lineage>
        <taxon>unclassified sequences</taxon>
        <taxon>metagenomes</taxon>
        <taxon>ecological metagenomes</taxon>
    </lineage>
</organism>
<dbReference type="AlphaFoldDB" id="X1S9R4"/>
<gene>
    <name evidence="1" type="ORF">S12H4_10604</name>
</gene>
<sequence length="105" mass="11793">MPLDWYSSPGQQNPGMDIVNGFKGTLDYFVHDGQPCVRSWPRSPGHHRAPAVEAQWPAFAWAASNWKVLALPVKEAYNHMAQGTNLTGKDLFIKGYLTPLYVHLE</sequence>
<reference evidence="1" key="1">
    <citation type="journal article" date="2014" name="Front. Microbiol.">
        <title>High frequency of phylogenetically diverse reductive dehalogenase-homologous genes in deep subseafloor sedimentary metagenomes.</title>
        <authorList>
            <person name="Kawai M."/>
            <person name="Futagami T."/>
            <person name="Toyoda A."/>
            <person name="Takaki Y."/>
            <person name="Nishi S."/>
            <person name="Hori S."/>
            <person name="Arai W."/>
            <person name="Tsubouchi T."/>
            <person name="Morono Y."/>
            <person name="Uchiyama I."/>
            <person name="Ito T."/>
            <person name="Fujiyama A."/>
            <person name="Inagaki F."/>
            <person name="Takami H."/>
        </authorList>
    </citation>
    <scope>NUCLEOTIDE SEQUENCE</scope>
    <source>
        <strain evidence="1">Expedition CK06-06</strain>
    </source>
</reference>
<evidence type="ECO:0000313" key="1">
    <source>
        <dbReference type="EMBL" id="GAI64484.1"/>
    </source>
</evidence>
<comment type="caution">
    <text evidence="1">The sequence shown here is derived from an EMBL/GenBank/DDBJ whole genome shotgun (WGS) entry which is preliminary data.</text>
</comment>
<name>X1S9R4_9ZZZZ</name>
<accession>X1S9R4</accession>
<dbReference type="EMBL" id="BARW01004568">
    <property type="protein sequence ID" value="GAI64484.1"/>
    <property type="molecule type" value="Genomic_DNA"/>
</dbReference>